<evidence type="ECO:0000313" key="2">
    <source>
        <dbReference type="EMBL" id="GDY68770.1"/>
    </source>
</evidence>
<proteinExistence type="predicted"/>
<feature type="region of interest" description="Disordered" evidence="1">
    <location>
        <begin position="167"/>
        <end position="191"/>
    </location>
</feature>
<dbReference type="Proteomes" id="UP000302139">
    <property type="component" value="Unassembled WGS sequence"/>
</dbReference>
<comment type="caution">
    <text evidence="2">The sequence shown here is derived from an EMBL/GenBank/DDBJ whole genome shotgun (WGS) entry which is preliminary data.</text>
</comment>
<name>A0A4D4MA33_STRAX</name>
<dbReference type="EMBL" id="BJHX01000001">
    <property type="protein sequence ID" value="GDY68770.1"/>
    <property type="molecule type" value="Genomic_DNA"/>
</dbReference>
<sequence>MTLNVGQRVRLAADLRLAGQVTPAGEPPEETGAFAASLALAAGIEGTVERVDEHHRQQSHEVREYLRLKSLLDDFGHQMPSASRKQLEEQVGALEEQWVAYQRRMHRVTVRVRLDNGFVLDDAPRRLSPPPDQARGARFPRGGMSVEQDTWVEDVVRVEAVLGGSQRQCRRVRGAGGRRQGGGRGPRRDGV</sequence>
<organism evidence="2 3">
    <name type="scientific">Streptomyces avermitilis</name>
    <dbReference type="NCBI Taxonomy" id="33903"/>
    <lineage>
        <taxon>Bacteria</taxon>
        <taxon>Bacillati</taxon>
        <taxon>Actinomycetota</taxon>
        <taxon>Actinomycetes</taxon>
        <taxon>Kitasatosporales</taxon>
        <taxon>Streptomycetaceae</taxon>
        <taxon>Streptomyces</taxon>
    </lineage>
</organism>
<dbReference type="AlphaFoldDB" id="A0A4D4MA33"/>
<feature type="region of interest" description="Disordered" evidence="1">
    <location>
        <begin position="122"/>
        <end position="142"/>
    </location>
</feature>
<feature type="compositionally biased region" description="Gly residues" evidence="1">
    <location>
        <begin position="174"/>
        <end position="184"/>
    </location>
</feature>
<evidence type="ECO:0000313" key="3">
    <source>
        <dbReference type="Proteomes" id="UP000302139"/>
    </source>
</evidence>
<gene>
    <name evidence="2" type="ORF">SAV14893_081630</name>
</gene>
<protein>
    <submittedName>
        <fullName evidence="2">Uncharacterized protein</fullName>
    </submittedName>
</protein>
<accession>A0A4D4MA33</accession>
<reference evidence="2 3" key="1">
    <citation type="submission" date="2019-04" db="EMBL/GenBank/DDBJ databases">
        <title>Draft genome sequences of Streptomyces avermitilis NBRC 14893.</title>
        <authorList>
            <person name="Komaki H."/>
            <person name="Tamura T."/>
            <person name="Hosoyama A."/>
        </authorList>
    </citation>
    <scope>NUCLEOTIDE SEQUENCE [LARGE SCALE GENOMIC DNA]</scope>
    <source>
        <strain evidence="2 3">NBRC 14893</strain>
    </source>
</reference>
<evidence type="ECO:0000256" key="1">
    <source>
        <dbReference type="SAM" id="MobiDB-lite"/>
    </source>
</evidence>